<protein>
    <submittedName>
        <fullName evidence="1">Uncharacterized protein</fullName>
    </submittedName>
</protein>
<comment type="caution">
    <text evidence="1">The sequence shown here is derived from an EMBL/GenBank/DDBJ whole genome shotgun (WGS) entry which is preliminary data.</text>
</comment>
<gene>
    <name evidence="1" type="ORF">MAG551_00583</name>
</gene>
<accession>A0A941W058</accession>
<proteinExistence type="predicted"/>
<reference evidence="1" key="1">
    <citation type="journal article" date="2021" name="ISME J.">
        <title>Fine-scale metabolic discontinuity in a stratified prokaryote microbiome of a Red Sea deep halocline.</title>
        <authorList>
            <person name="Michoud G."/>
            <person name="Ngugi D.K."/>
            <person name="Barozzi A."/>
            <person name="Merlino G."/>
            <person name="Calleja M.L."/>
            <person name="Delgado-Huertas A."/>
            <person name="Moran X.A.G."/>
            <person name="Daffonchio D."/>
        </authorList>
    </citation>
    <scope>NUCLEOTIDE SEQUENCE</scope>
    <source>
        <strain evidence="1">SuakinDeep_MAG55_1</strain>
    </source>
</reference>
<dbReference type="Proteomes" id="UP000722750">
    <property type="component" value="Unassembled WGS sequence"/>
</dbReference>
<dbReference type="AlphaFoldDB" id="A0A941W058"/>
<evidence type="ECO:0000313" key="1">
    <source>
        <dbReference type="EMBL" id="MBS1257539.1"/>
    </source>
</evidence>
<organism evidence="1 2">
    <name type="scientific">Candidatus Scalindua arabica</name>
    <dbReference type="NCBI Taxonomy" id="1127984"/>
    <lineage>
        <taxon>Bacteria</taxon>
        <taxon>Pseudomonadati</taxon>
        <taxon>Planctomycetota</taxon>
        <taxon>Candidatus Brocadiia</taxon>
        <taxon>Candidatus Brocadiales</taxon>
        <taxon>Candidatus Scalinduaceae</taxon>
        <taxon>Candidatus Scalindua</taxon>
    </lineage>
</organism>
<evidence type="ECO:0000313" key="2">
    <source>
        <dbReference type="Proteomes" id="UP000722750"/>
    </source>
</evidence>
<dbReference type="EMBL" id="JAANXD010000026">
    <property type="protein sequence ID" value="MBS1257539.1"/>
    <property type="molecule type" value="Genomic_DNA"/>
</dbReference>
<name>A0A941W058_9BACT</name>
<sequence length="69" mass="7577">MKLYDSKNNIATFKSAVSKSERIVGSIPSIAEENGALLAIITLSETPLDSSADFVFHLKVEEFINLFQS</sequence>